<sequence>MLLQKNLVFTLPGDEGMEQAEASDDEPATSTGIQPESPRPSSEAEATYATEPSPLERQEPVTETVPISLGAQLDTTFSATVFETPSLVEAGEAGMAGEPGRSTPIGMRPQSPIKSSSDFPHGVEDAPVEVLPTVSLPKAESAMAPGAHPSTELTKQPSKIVSI</sequence>
<protein>
    <submittedName>
        <fullName evidence="2">Uncharacterized protein</fullName>
    </submittedName>
</protein>
<evidence type="ECO:0000256" key="1">
    <source>
        <dbReference type="SAM" id="MobiDB-lite"/>
    </source>
</evidence>
<dbReference type="EMBL" id="MTYJ01000027">
    <property type="protein sequence ID" value="OQV20853.1"/>
    <property type="molecule type" value="Genomic_DNA"/>
</dbReference>
<accession>A0A1W0X079</accession>
<feature type="region of interest" description="Disordered" evidence="1">
    <location>
        <begin position="140"/>
        <end position="163"/>
    </location>
</feature>
<keyword evidence="3" id="KW-1185">Reference proteome</keyword>
<comment type="caution">
    <text evidence="2">The sequence shown here is derived from an EMBL/GenBank/DDBJ whole genome shotgun (WGS) entry which is preliminary data.</text>
</comment>
<name>A0A1W0X079_HYPEX</name>
<feature type="compositionally biased region" description="Acidic residues" evidence="1">
    <location>
        <begin position="15"/>
        <end position="27"/>
    </location>
</feature>
<dbReference type="AlphaFoldDB" id="A0A1W0X079"/>
<feature type="region of interest" description="Disordered" evidence="1">
    <location>
        <begin position="88"/>
        <end position="124"/>
    </location>
</feature>
<proteinExistence type="predicted"/>
<feature type="compositionally biased region" description="Low complexity" evidence="1">
    <location>
        <begin position="89"/>
        <end position="98"/>
    </location>
</feature>
<organism evidence="2 3">
    <name type="scientific">Hypsibius exemplaris</name>
    <name type="common">Freshwater tardigrade</name>
    <dbReference type="NCBI Taxonomy" id="2072580"/>
    <lineage>
        <taxon>Eukaryota</taxon>
        <taxon>Metazoa</taxon>
        <taxon>Ecdysozoa</taxon>
        <taxon>Tardigrada</taxon>
        <taxon>Eutardigrada</taxon>
        <taxon>Parachela</taxon>
        <taxon>Hypsibioidea</taxon>
        <taxon>Hypsibiidae</taxon>
        <taxon>Hypsibius</taxon>
    </lineage>
</organism>
<evidence type="ECO:0000313" key="2">
    <source>
        <dbReference type="EMBL" id="OQV20853.1"/>
    </source>
</evidence>
<feature type="compositionally biased region" description="Polar residues" evidence="1">
    <location>
        <begin position="151"/>
        <end position="163"/>
    </location>
</feature>
<gene>
    <name evidence="2" type="ORF">BV898_05195</name>
</gene>
<feature type="region of interest" description="Disordered" evidence="1">
    <location>
        <begin position="1"/>
        <end position="64"/>
    </location>
</feature>
<reference evidence="3" key="1">
    <citation type="submission" date="2017-01" db="EMBL/GenBank/DDBJ databases">
        <title>Comparative genomics of anhydrobiosis in the tardigrade Hypsibius dujardini.</title>
        <authorList>
            <person name="Yoshida Y."/>
            <person name="Koutsovoulos G."/>
            <person name="Laetsch D."/>
            <person name="Stevens L."/>
            <person name="Kumar S."/>
            <person name="Horikawa D."/>
            <person name="Ishino K."/>
            <person name="Komine S."/>
            <person name="Tomita M."/>
            <person name="Blaxter M."/>
            <person name="Arakawa K."/>
        </authorList>
    </citation>
    <scope>NUCLEOTIDE SEQUENCE [LARGE SCALE GENOMIC DNA]</scope>
    <source>
        <strain evidence="3">Z151</strain>
    </source>
</reference>
<evidence type="ECO:0000313" key="3">
    <source>
        <dbReference type="Proteomes" id="UP000192578"/>
    </source>
</evidence>
<dbReference type="Proteomes" id="UP000192578">
    <property type="component" value="Unassembled WGS sequence"/>
</dbReference>